<dbReference type="STRING" id="1754190.A0A1Y2BZJ6"/>
<feature type="compositionally biased region" description="Polar residues" evidence="6">
    <location>
        <begin position="404"/>
        <end position="420"/>
    </location>
</feature>
<feature type="compositionally biased region" description="Low complexity" evidence="6">
    <location>
        <begin position="539"/>
        <end position="550"/>
    </location>
</feature>
<dbReference type="EMBL" id="MCOG01000129">
    <property type="protein sequence ID" value="ORY40047.1"/>
    <property type="molecule type" value="Genomic_DNA"/>
</dbReference>
<dbReference type="AlphaFoldDB" id="A0A1Y2BZJ6"/>
<keyword evidence="4" id="KW-0862">Zinc</keyword>
<evidence type="ECO:0000256" key="6">
    <source>
        <dbReference type="SAM" id="MobiDB-lite"/>
    </source>
</evidence>
<keyword evidence="2" id="KW-0677">Repeat</keyword>
<evidence type="ECO:0000256" key="3">
    <source>
        <dbReference type="ARBA" id="ARBA00022771"/>
    </source>
</evidence>
<comment type="caution">
    <text evidence="8">The sequence shown here is derived from an EMBL/GenBank/DDBJ whole genome shotgun (WGS) entry which is preliminary data.</text>
</comment>
<feature type="region of interest" description="Disordered" evidence="6">
    <location>
        <begin position="491"/>
        <end position="515"/>
    </location>
</feature>
<sequence>MLNTGYSDYTNEDIMNCTLLSKDSNVVNRSNSSSANSSNDKNKNYFHLCHACGNSFPKASISSHQKTCMKNHYHIPNQFSFNLLHTNNLKNQILHNNNKNPTYPCSNCLQQVPYNKLSSHIKTCKGLHSTGNGKHLEKLNVDSLSSRVNTASLNINNGKLNHLNLLPPISSSNASNNNEMLMNDSDKLPYPNSMYSNNNKRNSMMLGQQQQQQQQQFQQNNINSSSFCNNNDIMQSNNNQNESSINSAIQSNPNNLINDITKMSLQNNSSYNYNSMNNSNEMNMNINSYSNNPIENQQNSFSNMNMNNNQSNNIQSNNINENNHSIYKINSNNNVKNNFIGNNNSMVMNNNMNNTIPNDYYNNQMVSPMYNNVNNMNYNNNYNKINSTYNMNNNDNNMNEYYNSRASSGNTSRNSDNSNVVTSVPDVIGINEQEEVLEIKLEPCPICKRTFAVDGLSRHIAACEKSQKKRKVFDASQARAKGTDLEKFINEKKTENLLNPHKEQPIKPAKKTSSWRVKHERLINMIRAAREPINKKSDSSSGSSSSSNIVKKGKKDSLSQSNPDTSDTNQEIENASQEIDIYEDYVTCPTCNRRFDATVAERHIPKCKEIKARSLLHQSTNKSPAKAESKDNLKKRMSYKPPVPKILFVI</sequence>
<protein>
    <recommendedName>
        <fullName evidence="7">C2HC/C3H-type domain-containing protein</fullName>
    </recommendedName>
</protein>
<dbReference type="Proteomes" id="UP000193920">
    <property type="component" value="Unassembled WGS sequence"/>
</dbReference>
<dbReference type="Pfam" id="PF13913">
    <property type="entry name" value="zf-C2HC_2"/>
    <property type="match status" value="2"/>
</dbReference>
<feature type="region of interest" description="Disordered" evidence="6">
    <location>
        <begin position="528"/>
        <end position="569"/>
    </location>
</feature>
<evidence type="ECO:0000313" key="8">
    <source>
        <dbReference type="EMBL" id="ORY40047.1"/>
    </source>
</evidence>
<proteinExistence type="predicted"/>
<evidence type="ECO:0000313" key="9">
    <source>
        <dbReference type="Proteomes" id="UP000193920"/>
    </source>
</evidence>
<evidence type="ECO:0000256" key="2">
    <source>
        <dbReference type="ARBA" id="ARBA00022737"/>
    </source>
</evidence>
<feature type="compositionally biased region" description="Basic and acidic residues" evidence="6">
    <location>
        <begin position="528"/>
        <end position="538"/>
    </location>
</feature>
<accession>A0A1Y2BZJ6</accession>
<dbReference type="PANTHER" id="PTHR13555:SF36">
    <property type="entry name" value="ZINC FINGER C2HC DOMAIN-CONTAINING PROTEIN 1B"/>
    <property type="match status" value="1"/>
</dbReference>
<feature type="region of interest" description="Disordered" evidence="6">
    <location>
        <begin position="615"/>
        <end position="637"/>
    </location>
</feature>
<evidence type="ECO:0000256" key="4">
    <source>
        <dbReference type="ARBA" id="ARBA00022833"/>
    </source>
</evidence>
<feature type="region of interest" description="Disordered" evidence="6">
    <location>
        <begin position="205"/>
        <end position="250"/>
    </location>
</feature>
<evidence type="ECO:0000256" key="1">
    <source>
        <dbReference type="ARBA" id="ARBA00022723"/>
    </source>
</evidence>
<evidence type="ECO:0000259" key="7">
    <source>
        <dbReference type="PROSITE" id="PS52027"/>
    </source>
</evidence>
<organism evidence="8 9">
    <name type="scientific">Neocallimastix californiae</name>
    <dbReference type="NCBI Taxonomy" id="1754190"/>
    <lineage>
        <taxon>Eukaryota</taxon>
        <taxon>Fungi</taxon>
        <taxon>Fungi incertae sedis</taxon>
        <taxon>Chytridiomycota</taxon>
        <taxon>Chytridiomycota incertae sedis</taxon>
        <taxon>Neocallimastigomycetes</taxon>
        <taxon>Neocallimastigales</taxon>
        <taxon>Neocallimastigaceae</taxon>
        <taxon>Neocallimastix</taxon>
    </lineage>
</organism>
<name>A0A1Y2BZJ6_9FUNG</name>
<keyword evidence="1" id="KW-0479">Metal-binding</keyword>
<feature type="compositionally biased region" description="Basic and acidic residues" evidence="6">
    <location>
        <begin position="625"/>
        <end position="634"/>
    </location>
</feature>
<dbReference type="GO" id="GO:0008270">
    <property type="term" value="F:zinc ion binding"/>
    <property type="evidence" value="ECO:0007669"/>
    <property type="project" value="UniProtKB-KW"/>
</dbReference>
<feature type="domain" description="C2HC/C3H-type" evidence="7">
    <location>
        <begin position="584"/>
        <end position="613"/>
    </location>
</feature>
<evidence type="ECO:0000256" key="5">
    <source>
        <dbReference type="PROSITE-ProRule" id="PRU01371"/>
    </source>
</evidence>
<feature type="compositionally biased region" description="Polar residues" evidence="6">
    <location>
        <begin position="558"/>
        <end position="569"/>
    </location>
</feature>
<gene>
    <name evidence="8" type="ORF">LY90DRAFT_672279</name>
</gene>
<feature type="region of interest" description="Disordered" evidence="6">
    <location>
        <begin position="393"/>
        <end position="420"/>
    </location>
</feature>
<dbReference type="PROSITE" id="PS52027">
    <property type="entry name" value="ZF_C2HC_C3H"/>
    <property type="match status" value="2"/>
</dbReference>
<dbReference type="Gene3D" id="3.30.160.60">
    <property type="entry name" value="Classic Zinc Finger"/>
    <property type="match status" value="1"/>
</dbReference>
<feature type="domain" description="C2HC/C3H-type" evidence="7">
    <location>
        <begin position="440"/>
        <end position="469"/>
    </location>
</feature>
<feature type="compositionally biased region" description="Low complexity" evidence="6">
    <location>
        <begin position="393"/>
        <end position="403"/>
    </location>
</feature>
<dbReference type="InterPro" id="IPR049899">
    <property type="entry name" value="Znf_C2HC_C3H"/>
</dbReference>
<keyword evidence="9" id="KW-1185">Reference proteome</keyword>
<keyword evidence="3 5" id="KW-0863">Zinc-finger</keyword>
<dbReference type="InterPro" id="IPR026319">
    <property type="entry name" value="ZC2HC1A/B-like"/>
</dbReference>
<feature type="compositionally biased region" description="Low complexity" evidence="6">
    <location>
        <begin position="208"/>
        <end position="250"/>
    </location>
</feature>
<dbReference type="OrthoDB" id="10255185at2759"/>
<reference evidence="8 9" key="1">
    <citation type="submission" date="2016-08" db="EMBL/GenBank/DDBJ databases">
        <title>A Parts List for Fungal Cellulosomes Revealed by Comparative Genomics.</title>
        <authorList>
            <consortium name="DOE Joint Genome Institute"/>
            <person name="Haitjema C.H."/>
            <person name="Gilmore S.P."/>
            <person name="Henske J.K."/>
            <person name="Solomon K.V."/>
            <person name="De Groot R."/>
            <person name="Kuo A."/>
            <person name="Mondo S.J."/>
            <person name="Salamov A.A."/>
            <person name="Labutti K."/>
            <person name="Zhao Z."/>
            <person name="Chiniquy J."/>
            <person name="Barry K."/>
            <person name="Brewer H.M."/>
            <person name="Purvine S.O."/>
            <person name="Wright A.T."/>
            <person name="Boxma B."/>
            <person name="Van Alen T."/>
            <person name="Hackstein J.H."/>
            <person name="Baker S.E."/>
            <person name="Grigoriev I.V."/>
            <person name="O'Malley M.A."/>
        </authorList>
    </citation>
    <scope>NUCLEOTIDE SEQUENCE [LARGE SCALE GENOMIC DNA]</scope>
    <source>
        <strain evidence="8 9">G1</strain>
    </source>
</reference>
<feature type="compositionally biased region" description="Basic and acidic residues" evidence="6">
    <location>
        <begin position="491"/>
        <end position="505"/>
    </location>
</feature>
<dbReference type="PANTHER" id="PTHR13555">
    <property type="entry name" value="C2H2 ZINC FINGER CGI-62-RELATED"/>
    <property type="match status" value="1"/>
</dbReference>